<dbReference type="PANTHER" id="PTHR36466">
    <property type="entry name" value="BCL-2-LIKE PROTEIN 15"/>
    <property type="match status" value="1"/>
</dbReference>
<keyword evidence="1" id="KW-0053">Apoptosis</keyword>
<dbReference type="PROSITE" id="PS50062">
    <property type="entry name" value="BCL2_FAMILY"/>
    <property type="match status" value="1"/>
</dbReference>
<name>A0A3B3R7K6_9TELE</name>
<evidence type="ECO:0000313" key="2">
    <source>
        <dbReference type="Ensembl" id="ENSPKIP00000013646.1"/>
    </source>
</evidence>
<dbReference type="SUPFAM" id="SSF56854">
    <property type="entry name" value="Bcl-2 inhibitors of programmed cell death"/>
    <property type="match status" value="1"/>
</dbReference>
<reference evidence="2" key="1">
    <citation type="submission" date="2025-08" db="UniProtKB">
        <authorList>
            <consortium name="Ensembl"/>
        </authorList>
    </citation>
    <scope>IDENTIFICATION</scope>
</reference>
<dbReference type="Ensembl" id="ENSPKIT00000038071.1">
    <property type="protein sequence ID" value="ENSPKIP00000013646.1"/>
    <property type="gene ID" value="ENSPKIG00000001003.1"/>
</dbReference>
<proteinExistence type="predicted"/>
<reference evidence="2" key="2">
    <citation type="submission" date="2025-09" db="UniProtKB">
        <authorList>
            <consortium name="Ensembl"/>
        </authorList>
    </citation>
    <scope>IDENTIFICATION</scope>
</reference>
<dbReference type="GeneTree" id="ENSGT00940000176117"/>
<dbReference type="PROSITE" id="PS00289">
    <property type="entry name" value="PTX_1"/>
    <property type="match status" value="1"/>
</dbReference>
<dbReference type="InterPro" id="IPR036834">
    <property type="entry name" value="Bcl-2-like_sf"/>
</dbReference>
<dbReference type="InterPro" id="IPR033543">
    <property type="entry name" value="BCL2L15"/>
</dbReference>
<sequence>MAPRIVEEQTKMIINCLFEDAMVKFQCMERGFTEADGIIAQCAGEHVCLRSVLNSWSPPPQMQTAFKSSVEHLCESWVTQSGGVAVEPQLLKAAITLGLYVKKKSPDLSAVVQGAMATFINTNLANWVFQQGGWENL</sequence>
<evidence type="ECO:0000256" key="1">
    <source>
        <dbReference type="ARBA" id="ARBA00022703"/>
    </source>
</evidence>
<keyword evidence="3" id="KW-1185">Reference proteome</keyword>
<dbReference type="InterPro" id="IPR002475">
    <property type="entry name" value="Bcl2-like"/>
</dbReference>
<protein>
    <recommendedName>
        <fullName evidence="4">BCL2 like 15</fullName>
    </recommendedName>
</protein>
<dbReference type="STRING" id="1676925.ENSPKIP00000013646"/>
<dbReference type="AlphaFoldDB" id="A0A3B3R7K6"/>
<accession>A0A3B3R7K6</accession>
<dbReference type="Gene3D" id="1.10.437.10">
    <property type="entry name" value="Blc2-like"/>
    <property type="match status" value="1"/>
</dbReference>
<evidence type="ECO:0008006" key="4">
    <source>
        <dbReference type="Google" id="ProtNLM"/>
    </source>
</evidence>
<dbReference type="Proteomes" id="UP000261540">
    <property type="component" value="Unplaced"/>
</dbReference>
<dbReference type="PANTHER" id="PTHR36466:SF1">
    <property type="entry name" value="BCL-2-LIKE PROTEIN 15"/>
    <property type="match status" value="1"/>
</dbReference>
<dbReference type="GO" id="GO:0006915">
    <property type="term" value="P:apoptotic process"/>
    <property type="evidence" value="ECO:0007669"/>
    <property type="project" value="UniProtKB-KW"/>
</dbReference>
<dbReference type="InterPro" id="IPR030476">
    <property type="entry name" value="Pentaxin_CS"/>
</dbReference>
<evidence type="ECO:0000313" key="3">
    <source>
        <dbReference type="Proteomes" id="UP000261540"/>
    </source>
</evidence>
<dbReference type="GO" id="GO:0042981">
    <property type="term" value="P:regulation of apoptotic process"/>
    <property type="evidence" value="ECO:0007669"/>
    <property type="project" value="InterPro"/>
</dbReference>
<organism evidence="2 3">
    <name type="scientific">Paramormyrops kingsleyae</name>
    <dbReference type="NCBI Taxonomy" id="1676925"/>
    <lineage>
        <taxon>Eukaryota</taxon>
        <taxon>Metazoa</taxon>
        <taxon>Chordata</taxon>
        <taxon>Craniata</taxon>
        <taxon>Vertebrata</taxon>
        <taxon>Euteleostomi</taxon>
        <taxon>Actinopterygii</taxon>
        <taxon>Neopterygii</taxon>
        <taxon>Teleostei</taxon>
        <taxon>Osteoglossocephala</taxon>
        <taxon>Osteoglossomorpha</taxon>
        <taxon>Osteoglossiformes</taxon>
        <taxon>Mormyridae</taxon>
        <taxon>Paramormyrops</taxon>
    </lineage>
</organism>